<gene>
    <name evidence="1" type="ORF">DFH07DRAFT_776609</name>
</gene>
<reference evidence="1" key="1">
    <citation type="submission" date="2023-03" db="EMBL/GenBank/DDBJ databases">
        <title>Massive genome expansion in bonnet fungi (Mycena s.s.) driven by repeated elements and novel gene families across ecological guilds.</title>
        <authorList>
            <consortium name="Lawrence Berkeley National Laboratory"/>
            <person name="Harder C.B."/>
            <person name="Miyauchi S."/>
            <person name="Viragh M."/>
            <person name="Kuo A."/>
            <person name="Thoen E."/>
            <person name="Andreopoulos B."/>
            <person name="Lu D."/>
            <person name="Skrede I."/>
            <person name="Drula E."/>
            <person name="Henrissat B."/>
            <person name="Morin E."/>
            <person name="Kohler A."/>
            <person name="Barry K."/>
            <person name="LaButti K."/>
            <person name="Morin E."/>
            <person name="Salamov A."/>
            <person name="Lipzen A."/>
            <person name="Mereny Z."/>
            <person name="Hegedus B."/>
            <person name="Baldrian P."/>
            <person name="Stursova M."/>
            <person name="Weitz H."/>
            <person name="Taylor A."/>
            <person name="Grigoriev I.V."/>
            <person name="Nagy L.G."/>
            <person name="Martin F."/>
            <person name="Kauserud H."/>
        </authorList>
    </citation>
    <scope>NUCLEOTIDE SEQUENCE</scope>
    <source>
        <strain evidence="1">CBHHK188m</strain>
    </source>
</reference>
<dbReference type="AlphaFoldDB" id="A0AAD7N528"/>
<name>A0AAD7N528_9AGAR</name>
<evidence type="ECO:0000313" key="1">
    <source>
        <dbReference type="EMBL" id="KAJ7745844.1"/>
    </source>
</evidence>
<keyword evidence="2" id="KW-1185">Reference proteome</keyword>
<dbReference type="EMBL" id="JARJLG010000101">
    <property type="protein sequence ID" value="KAJ7745844.1"/>
    <property type="molecule type" value="Genomic_DNA"/>
</dbReference>
<protein>
    <submittedName>
        <fullName evidence="1">Uncharacterized protein</fullName>
    </submittedName>
</protein>
<evidence type="ECO:0000313" key="2">
    <source>
        <dbReference type="Proteomes" id="UP001215280"/>
    </source>
</evidence>
<proteinExistence type="predicted"/>
<accession>A0AAD7N528</accession>
<sequence length="216" mass="23882">MIATASFEYPIDGIPNDPETEKWISRGAGGMRTGKVGNWMEDSAALASDPAKRHRLCQVVVGASSDVPKLSTDAEEIQNQRVGECGSNRLITKGRAAGHCNPLPRTQALAMASRSFKGVPYYLNHSDTIWMVLGVYKCKMHVSRWGGSRQNYLATIVRARRSENLGDPKPTELCASDGRVHDVKAVVRVHRDPSWKPQGHKFFVKVKKFGTLIEAH</sequence>
<comment type="caution">
    <text evidence="1">The sequence shown here is derived from an EMBL/GenBank/DDBJ whole genome shotgun (WGS) entry which is preliminary data.</text>
</comment>
<dbReference type="Proteomes" id="UP001215280">
    <property type="component" value="Unassembled WGS sequence"/>
</dbReference>
<organism evidence="1 2">
    <name type="scientific">Mycena maculata</name>
    <dbReference type="NCBI Taxonomy" id="230809"/>
    <lineage>
        <taxon>Eukaryota</taxon>
        <taxon>Fungi</taxon>
        <taxon>Dikarya</taxon>
        <taxon>Basidiomycota</taxon>
        <taxon>Agaricomycotina</taxon>
        <taxon>Agaricomycetes</taxon>
        <taxon>Agaricomycetidae</taxon>
        <taxon>Agaricales</taxon>
        <taxon>Marasmiineae</taxon>
        <taxon>Mycenaceae</taxon>
        <taxon>Mycena</taxon>
    </lineage>
</organism>